<protein>
    <submittedName>
        <fullName evidence="2">Uncharacterized protein</fullName>
    </submittedName>
</protein>
<dbReference type="EMBL" id="CAUEEQ010010616">
    <property type="protein sequence ID" value="CAJ0934623.1"/>
    <property type="molecule type" value="Genomic_DNA"/>
</dbReference>
<evidence type="ECO:0000313" key="2">
    <source>
        <dbReference type="EMBL" id="CAJ0934623.1"/>
    </source>
</evidence>
<dbReference type="Proteomes" id="UP001176940">
    <property type="component" value="Unassembled WGS sequence"/>
</dbReference>
<feature type="compositionally biased region" description="Polar residues" evidence="1">
    <location>
        <begin position="46"/>
        <end position="55"/>
    </location>
</feature>
<evidence type="ECO:0000256" key="1">
    <source>
        <dbReference type="SAM" id="MobiDB-lite"/>
    </source>
</evidence>
<proteinExistence type="predicted"/>
<keyword evidence="3" id="KW-1185">Reference proteome</keyword>
<accession>A0ABN9L6M5</accession>
<sequence>MDSVREPAMPSVEVTAITPRSRTSSSRSRQSGSSRKKSDRPIPTYASVSSSAGTLTDSFTGAVHIYDNPPPSQITILKVSQWVLSSGEEKTPDYVPVSHQPDVMCAQ</sequence>
<organism evidence="2 3">
    <name type="scientific">Ranitomeya imitator</name>
    <name type="common">mimic poison frog</name>
    <dbReference type="NCBI Taxonomy" id="111125"/>
    <lineage>
        <taxon>Eukaryota</taxon>
        <taxon>Metazoa</taxon>
        <taxon>Chordata</taxon>
        <taxon>Craniata</taxon>
        <taxon>Vertebrata</taxon>
        <taxon>Euteleostomi</taxon>
        <taxon>Amphibia</taxon>
        <taxon>Batrachia</taxon>
        <taxon>Anura</taxon>
        <taxon>Neobatrachia</taxon>
        <taxon>Hyloidea</taxon>
        <taxon>Dendrobatidae</taxon>
        <taxon>Dendrobatinae</taxon>
        <taxon>Ranitomeya</taxon>
    </lineage>
</organism>
<name>A0ABN9L6M5_9NEOB</name>
<feature type="region of interest" description="Disordered" evidence="1">
    <location>
        <begin position="1"/>
        <end position="55"/>
    </location>
</feature>
<comment type="caution">
    <text evidence="2">The sequence shown here is derived from an EMBL/GenBank/DDBJ whole genome shotgun (WGS) entry which is preliminary data.</text>
</comment>
<gene>
    <name evidence="2" type="ORF">RIMI_LOCUS6013833</name>
</gene>
<feature type="compositionally biased region" description="Low complexity" evidence="1">
    <location>
        <begin position="20"/>
        <end position="33"/>
    </location>
</feature>
<evidence type="ECO:0000313" key="3">
    <source>
        <dbReference type="Proteomes" id="UP001176940"/>
    </source>
</evidence>
<reference evidence="2" key="1">
    <citation type="submission" date="2023-07" db="EMBL/GenBank/DDBJ databases">
        <authorList>
            <person name="Stuckert A."/>
        </authorList>
    </citation>
    <scope>NUCLEOTIDE SEQUENCE</scope>
</reference>